<sequence>MISIRQILEELPSLNREERRELSLRLLEMDSTPEEAADLAVCEHSAALGFAMLDELEAEAQTP</sequence>
<gene>
    <name evidence="1" type="ORF">OKA04_08555</name>
</gene>
<proteinExistence type="predicted"/>
<dbReference type="RefSeq" id="WP_264500735.1">
    <property type="nucleotide sequence ID" value="NZ_JAPDDS010000004.1"/>
</dbReference>
<name>A0ABT3FMH7_9BACT</name>
<dbReference type="EMBL" id="JAPDDS010000004">
    <property type="protein sequence ID" value="MCW1884776.1"/>
    <property type="molecule type" value="Genomic_DNA"/>
</dbReference>
<dbReference type="Proteomes" id="UP001207930">
    <property type="component" value="Unassembled WGS sequence"/>
</dbReference>
<protein>
    <submittedName>
        <fullName evidence="1">Uncharacterized protein</fullName>
    </submittedName>
</protein>
<comment type="caution">
    <text evidence="1">The sequence shown here is derived from an EMBL/GenBank/DDBJ whole genome shotgun (WGS) entry which is preliminary data.</text>
</comment>
<reference evidence="1 2" key="1">
    <citation type="submission" date="2022-10" db="EMBL/GenBank/DDBJ databases">
        <title>Luteolibacter flavescens strain MCCC 1K03193, whole genome shotgun sequencing project.</title>
        <authorList>
            <person name="Zhao G."/>
            <person name="Shen L."/>
        </authorList>
    </citation>
    <scope>NUCLEOTIDE SEQUENCE [LARGE SCALE GENOMIC DNA]</scope>
    <source>
        <strain evidence="1 2">MCCC 1K03193</strain>
    </source>
</reference>
<evidence type="ECO:0000313" key="1">
    <source>
        <dbReference type="EMBL" id="MCW1884776.1"/>
    </source>
</evidence>
<keyword evidence="2" id="KW-1185">Reference proteome</keyword>
<accession>A0ABT3FMH7</accession>
<organism evidence="1 2">
    <name type="scientific">Luteolibacter flavescens</name>
    <dbReference type="NCBI Taxonomy" id="1859460"/>
    <lineage>
        <taxon>Bacteria</taxon>
        <taxon>Pseudomonadati</taxon>
        <taxon>Verrucomicrobiota</taxon>
        <taxon>Verrucomicrobiia</taxon>
        <taxon>Verrucomicrobiales</taxon>
        <taxon>Verrucomicrobiaceae</taxon>
        <taxon>Luteolibacter</taxon>
    </lineage>
</organism>
<evidence type="ECO:0000313" key="2">
    <source>
        <dbReference type="Proteomes" id="UP001207930"/>
    </source>
</evidence>